<protein>
    <submittedName>
        <fullName evidence="8">Radical SAM peptide maturase (CXXX-repeat target family)/CXXX repeat peptide maturase</fullName>
    </submittedName>
</protein>
<keyword evidence="2" id="KW-0004">4Fe-4S</keyword>
<keyword evidence="6" id="KW-0411">Iron-sulfur</keyword>
<dbReference type="PANTHER" id="PTHR43273">
    <property type="entry name" value="ANAEROBIC SULFATASE-MATURATING ENZYME HOMOLOG ASLB-RELATED"/>
    <property type="match status" value="1"/>
</dbReference>
<dbReference type="GO" id="GO:0016491">
    <property type="term" value="F:oxidoreductase activity"/>
    <property type="evidence" value="ECO:0007669"/>
    <property type="project" value="InterPro"/>
</dbReference>
<comment type="caution">
    <text evidence="8">The sequence shown here is derived from an EMBL/GenBank/DDBJ whole genome shotgun (WGS) entry which is preliminary data.</text>
</comment>
<comment type="cofactor">
    <cofactor evidence="1">
        <name>[4Fe-4S] cluster</name>
        <dbReference type="ChEBI" id="CHEBI:49883"/>
    </cofactor>
</comment>
<dbReference type="InterPro" id="IPR000385">
    <property type="entry name" value="MoaA_NifB_PqqE_Fe-S-bd_CS"/>
</dbReference>
<proteinExistence type="predicted"/>
<dbReference type="GO" id="GO:0046872">
    <property type="term" value="F:metal ion binding"/>
    <property type="evidence" value="ECO:0007669"/>
    <property type="project" value="UniProtKB-KW"/>
</dbReference>
<dbReference type="SFLD" id="SFLDG01067">
    <property type="entry name" value="SPASM/twitch_domain_containing"/>
    <property type="match status" value="1"/>
</dbReference>
<gene>
    <name evidence="8" type="ORF">DES51_1244</name>
</gene>
<dbReference type="NCBIfam" id="TIGR04115">
    <property type="entry name" value="rSAM_Cxxx_rpt"/>
    <property type="match status" value="1"/>
</dbReference>
<sequence length="727" mass="84789">MTDIKYTVGKNIESWKDGEAQTVTFVVTEDCNLRCKYCYITHKSSGKKMNLETAKKFIDMLFSSQIIKKDAVIIEFIGGEPLIEIDLIDQITDYFKIKAYEMNHDWYWNYRINICTNGVNYSSKEVQKYIKKNQKKMSLAITIDGVKIKHDMQRVTIDNQGSYDKIMKSVPLWLSQFPGATKVTFASQDLKYLKDSILSLWENKITDVASNVVFENVWQDGDDIILENQLNELADYVIENKLYNKYYCTFFDDTIGYYYNDDDLKKTYCGAGKMIALGPNGNIYPCIRYKDYSLNNQKEWIIGHVDTEIDMEKVRPFVLATTNFQSDQECIKCPIASGCAFCQGFNYDDSIKGTIYSRAKYICKMHKARVRANDYYFSKLYNKFGINKDELEGHCRRQLFILLANDYVSYCNYKNIVSETGLKMSSSNIEQVLNFARYNFFEPVFIHSKNTPPLYLDIYENYHIKHYFSIKMYDLIDFNKFKDIIFVFEIEDIPLSKKYLSVCNTEFPIVFNISEDFINCLSEYVDELLNYTNDLRVNITDMSNKFSLDIYKQQLTVITNKIVELNHNSEKKKKMNLITNLDEDALRNGCYAGEKSFIVSPDGDIYTCCAMYSENLEKKCGTIFTEFKDKQCSLYELNSLPLCKNCKCSQCGRCSYLNYTKTNELNIPPSFQCKKSVAEYNASLAYLNQLNFEANPKIKMIDSDDPIEIWIQENNTSIGYYKYKEEN</sequence>
<evidence type="ECO:0000313" key="8">
    <source>
        <dbReference type="EMBL" id="PXX74499.1"/>
    </source>
</evidence>
<evidence type="ECO:0000256" key="5">
    <source>
        <dbReference type="ARBA" id="ARBA00023004"/>
    </source>
</evidence>
<keyword evidence="4" id="KW-0479">Metal-binding</keyword>
<dbReference type="CDD" id="cd01335">
    <property type="entry name" value="Radical_SAM"/>
    <property type="match status" value="1"/>
</dbReference>
<dbReference type="InterPro" id="IPR007197">
    <property type="entry name" value="rSAM"/>
</dbReference>
<dbReference type="InterPro" id="IPR058240">
    <property type="entry name" value="rSAM_sf"/>
</dbReference>
<dbReference type="SFLD" id="SFLDG01386">
    <property type="entry name" value="main_SPASM_domain-containing"/>
    <property type="match status" value="1"/>
</dbReference>
<evidence type="ECO:0000256" key="4">
    <source>
        <dbReference type="ARBA" id="ARBA00022723"/>
    </source>
</evidence>
<evidence type="ECO:0000256" key="3">
    <source>
        <dbReference type="ARBA" id="ARBA00022691"/>
    </source>
</evidence>
<dbReference type="InterPro" id="IPR026412">
    <property type="entry name" value="rSAM_Cxxx_rpt"/>
</dbReference>
<organism evidence="8 9">
    <name type="scientific">Dielma fastidiosa</name>
    <dbReference type="NCBI Taxonomy" id="1034346"/>
    <lineage>
        <taxon>Bacteria</taxon>
        <taxon>Bacillati</taxon>
        <taxon>Bacillota</taxon>
        <taxon>Erysipelotrichia</taxon>
        <taxon>Erysipelotrichales</taxon>
        <taxon>Erysipelotrichaceae</taxon>
        <taxon>Dielma</taxon>
    </lineage>
</organism>
<evidence type="ECO:0000313" key="9">
    <source>
        <dbReference type="Proteomes" id="UP000247612"/>
    </source>
</evidence>
<dbReference type="PANTHER" id="PTHR43273:SF8">
    <property type="entry name" value="RADICAL SAM DOMAIN PROTEIN"/>
    <property type="match status" value="1"/>
</dbReference>
<dbReference type="SFLD" id="SFLDS00029">
    <property type="entry name" value="Radical_SAM"/>
    <property type="match status" value="1"/>
</dbReference>
<dbReference type="InterPro" id="IPR023885">
    <property type="entry name" value="4Fe4S-binding_SPASM_dom"/>
</dbReference>
<dbReference type="InterPro" id="IPR023867">
    <property type="entry name" value="Sulphatase_maturase_rSAM"/>
</dbReference>
<name>A0A318KRA9_9FIRM</name>
<reference evidence="8 9" key="1">
    <citation type="submission" date="2018-05" db="EMBL/GenBank/DDBJ databases">
        <title>Genomic Encyclopedia of Type Strains, Phase IV (KMG-IV): sequencing the most valuable type-strain genomes for metagenomic binning, comparative biology and taxonomic classification.</title>
        <authorList>
            <person name="Goeker M."/>
        </authorList>
    </citation>
    <scope>NUCLEOTIDE SEQUENCE [LARGE SCALE GENOMIC DNA]</scope>
    <source>
        <strain evidence="8 9">JC118</strain>
    </source>
</reference>
<evidence type="ECO:0000256" key="6">
    <source>
        <dbReference type="ARBA" id="ARBA00023014"/>
    </source>
</evidence>
<dbReference type="InterPro" id="IPR013785">
    <property type="entry name" value="Aldolase_TIM"/>
</dbReference>
<dbReference type="NCBIfam" id="TIGR04085">
    <property type="entry name" value="rSAM_more_4Fe4S"/>
    <property type="match status" value="1"/>
</dbReference>
<dbReference type="Gene3D" id="3.20.20.70">
    <property type="entry name" value="Aldolase class I"/>
    <property type="match status" value="1"/>
</dbReference>
<dbReference type="PROSITE" id="PS01305">
    <property type="entry name" value="MOAA_NIFB_PQQE"/>
    <property type="match status" value="1"/>
</dbReference>
<feature type="domain" description="Radical SAM core" evidence="7">
    <location>
        <begin position="26"/>
        <end position="170"/>
    </location>
</feature>
<accession>A0A318KRA9</accession>
<evidence type="ECO:0000256" key="1">
    <source>
        <dbReference type="ARBA" id="ARBA00001966"/>
    </source>
</evidence>
<keyword evidence="5" id="KW-0408">Iron</keyword>
<dbReference type="GO" id="GO:0051539">
    <property type="term" value="F:4 iron, 4 sulfur cluster binding"/>
    <property type="evidence" value="ECO:0007669"/>
    <property type="project" value="UniProtKB-KW"/>
</dbReference>
<dbReference type="STRING" id="1034346.GCA_000313565_02658"/>
<dbReference type="SUPFAM" id="SSF102114">
    <property type="entry name" value="Radical SAM enzymes"/>
    <property type="match status" value="1"/>
</dbReference>
<keyword evidence="3" id="KW-0949">S-adenosyl-L-methionine</keyword>
<keyword evidence="9" id="KW-1185">Reference proteome</keyword>
<evidence type="ECO:0000256" key="2">
    <source>
        <dbReference type="ARBA" id="ARBA00022485"/>
    </source>
</evidence>
<dbReference type="Proteomes" id="UP000247612">
    <property type="component" value="Unassembled WGS sequence"/>
</dbReference>
<dbReference type="SFLD" id="SFLDG01384">
    <property type="entry name" value="thioether_bond_formation_requi"/>
    <property type="match status" value="1"/>
</dbReference>
<dbReference type="AlphaFoldDB" id="A0A318KRA9"/>
<dbReference type="Pfam" id="PF04055">
    <property type="entry name" value="Radical_SAM"/>
    <property type="match status" value="1"/>
</dbReference>
<dbReference type="EMBL" id="QJKH01000024">
    <property type="protein sequence ID" value="PXX74499.1"/>
    <property type="molecule type" value="Genomic_DNA"/>
</dbReference>
<evidence type="ECO:0000259" key="7">
    <source>
        <dbReference type="Pfam" id="PF04055"/>
    </source>
</evidence>